<dbReference type="eggNOG" id="ENOG502RZS3">
    <property type="taxonomic scope" value="Eukaryota"/>
</dbReference>
<dbReference type="OMA" id="HISYMRS"/>
<accession>C5DEK3</accession>
<feature type="region of interest" description="Disordered" evidence="1">
    <location>
        <begin position="28"/>
        <end position="97"/>
    </location>
</feature>
<dbReference type="STRING" id="559295.C5DEK3"/>
<feature type="region of interest" description="Disordered" evidence="1">
    <location>
        <begin position="369"/>
        <end position="402"/>
    </location>
</feature>
<evidence type="ECO:0000313" key="3">
    <source>
        <dbReference type="Proteomes" id="UP000002036"/>
    </source>
</evidence>
<dbReference type="EMBL" id="CU928167">
    <property type="protein sequence ID" value="CAR22214.1"/>
    <property type="molecule type" value="Genomic_DNA"/>
</dbReference>
<organism evidence="2 3">
    <name type="scientific">Lachancea thermotolerans (strain ATCC 56472 / CBS 6340 / NRRL Y-8284)</name>
    <name type="common">Yeast</name>
    <name type="synonym">Kluyveromyces thermotolerans</name>
    <dbReference type="NCBI Taxonomy" id="559295"/>
    <lineage>
        <taxon>Eukaryota</taxon>
        <taxon>Fungi</taxon>
        <taxon>Dikarya</taxon>
        <taxon>Ascomycota</taxon>
        <taxon>Saccharomycotina</taxon>
        <taxon>Saccharomycetes</taxon>
        <taxon>Saccharomycetales</taxon>
        <taxon>Saccharomycetaceae</taxon>
        <taxon>Lachancea</taxon>
    </lineage>
</organism>
<dbReference type="GeneID" id="8291532"/>
<evidence type="ECO:0000256" key="1">
    <source>
        <dbReference type="SAM" id="MobiDB-lite"/>
    </source>
</evidence>
<dbReference type="HOGENOM" id="CLU_366833_0_0_1"/>
<evidence type="ECO:0000313" key="2">
    <source>
        <dbReference type="EMBL" id="CAR22214.1"/>
    </source>
</evidence>
<dbReference type="KEGG" id="lth:KLTH0C09966g"/>
<sequence length="760" mass="86803">MPLLSNRTYHKDTKKCSFVDRTNPYDLQNYDIREDDEITSSDDAGLESSDAGYEDEYEEGSYNVSSGPNTADEGSASASQGEKGKRPRSASPFKRSISSLFKRRGSRDSCVEEKELDIADEDGSCAAIPGIDQVQSDAASSSKFWRSWRLKHERHGSEHVDENNDVESDAFASDKQAICTDATVPLRHGSNIEKLSELQIENTSLEIFETDREGNPDGAFDARKLDESPTSIARGLQLKTRLGIDSAGSQQPEKDSNHGTLGYAEGGDIMSAKVPLLPSPSTPVEEQIFWKKNVPKSEFQHYESIYLTPKDYVALEDQFDRVQVNKNSRTYRNFVNIIELLDGTSENTFQMFSLEEFTTAVLGLVKGEPKEHKGVRPEHHAKLDRTSSCDDHSSLELKKQDRSSSRIRDLEEELSSLRERYDCSVEDAYNCRNELKIVKSELEETRHEVDNTINRMDKIKSDLKEEINRRISTEETLRGELDIAAESAKKELSKSEELRDSLIKSKNEQEALQAETLVLKEQNETSRSRINELVQLVSQLEAEARKAREENSQLQQSFQEKDVLATHAKMANVKLQKDCQRERCKLLDGRRELDLLRRQMELAACHKAEALQFMAQMMMSFRDVLSKDTLQECDSYLGAINSNQLFNRALFNTDGEMTERQLSDQFGQELQRVTEFYRDFAKKRLLDQIFAKHISYMRSNLFLSQQLKGLRQQGQDHEEYISRLLKDCKAQRVLIAKQDNRIETMKKVKQSDFKTGSIQT</sequence>
<dbReference type="Proteomes" id="UP000002036">
    <property type="component" value="Chromosome C"/>
</dbReference>
<gene>
    <name evidence="2" type="ordered locus">KLTH0C09966g</name>
</gene>
<dbReference type="AlphaFoldDB" id="C5DEK3"/>
<reference evidence="2 3" key="1">
    <citation type="journal article" date="2009" name="Genome Res.">
        <title>Comparative genomics of protoploid Saccharomycetaceae.</title>
        <authorList>
            <consortium name="The Genolevures Consortium"/>
            <person name="Souciet J.-L."/>
            <person name="Dujon B."/>
            <person name="Gaillardin C."/>
            <person name="Johnston M."/>
            <person name="Baret P.V."/>
            <person name="Cliften P."/>
            <person name="Sherman D.J."/>
            <person name="Weissenbach J."/>
            <person name="Westhof E."/>
            <person name="Wincker P."/>
            <person name="Jubin C."/>
            <person name="Poulain J."/>
            <person name="Barbe V."/>
            <person name="Segurens B."/>
            <person name="Artiguenave F."/>
            <person name="Anthouard V."/>
            <person name="Vacherie B."/>
            <person name="Val M.-E."/>
            <person name="Fulton R.S."/>
            <person name="Minx P."/>
            <person name="Wilson R."/>
            <person name="Durrens P."/>
            <person name="Jean G."/>
            <person name="Marck C."/>
            <person name="Martin T."/>
            <person name="Nikolski M."/>
            <person name="Rolland T."/>
            <person name="Seret M.-L."/>
            <person name="Casaregola S."/>
            <person name="Despons L."/>
            <person name="Fairhead C."/>
            <person name="Fischer G."/>
            <person name="Lafontaine I."/>
            <person name="Leh V."/>
            <person name="Lemaire M."/>
            <person name="de Montigny J."/>
            <person name="Neuveglise C."/>
            <person name="Thierry A."/>
            <person name="Blanc-Lenfle I."/>
            <person name="Bleykasten C."/>
            <person name="Diffels J."/>
            <person name="Fritsch E."/>
            <person name="Frangeul L."/>
            <person name="Goeffon A."/>
            <person name="Jauniaux N."/>
            <person name="Kachouri-Lafond R."/>
            <person name="Payen C."/>
            <person name="Potier S."/>
            <person name="Pribylova L."/>
            <person name="Ozanne C."/>
            <person name="Richard G.-F."/>
            <person name="Sacerdot C."/>
            <person name="Straub M.-L."/>
            <person name="Talla E."/>
        </authorList>
    </citation>
    <scope>NUCLEOTIDE SEQUENCE [LARGE SCALE GENOMIC DNA]</scope>
    <source>
        <strain evidence="3">ATCC 56472 / CBS 6340 / NRRL Y-8284</strain>
    </source>
</reference>
<keyword evidence="3" id="KW-1185">Reference proteome</keyword>
<dbReference type="RefSeq" id="XP_002552652.1">
    <property type="nucleotide sequence ID" value="XM_002552606.1"/>
</dbReference>
<protein>
    <submittedName>
        <fullName evidence="2">KLTH0C09966p</fullName>
    </submittedName>
</protein>
<proteinExistence type="predicted"/>
<dbReference type="InParanoid" id="C5DEK3"/>
<dbReference type="OrthoDB" id="4064247at2759"/>
<name>C5DEK3_LACTC</name>